<feature type="transmembrane region" description="Helical" evidence="6">
    <location>
        <begin position="82"/>
        <end position="104"/>
    </location>
</feature>
<feature type="transmembrane region" description="Helical" evidence="6">
    <location>
        <begin position="124"/>
        <end position="147"/>
    </location>
</feature>
<dbReference type="EMBL" id="JAJEPR010000009">
    <property type="protein sequence ID" value="MCC2189573.1"/>
    <property type="molecule type" value="Genomic_DNA"/>
</dbReference>
<evidence type="ECO:0000256" key="3">
    <source>
        <dbReference type="ARBA" id="ARBA00022692"/>
    </source>
</evidence>
<feature type="transmembrane region" description="Helical" evidence="6">
    <location>
        <begin position="358"/>
        <end position="376"/>
    </location>
</feature>
<dbReference type="AlphaFoldDB" id="A0AAE3DSJ0"/>
<feature type="transmembrane region" description="Helical" evidence="6">
    <location>
        <begin position="449"/>
        <end position="470"/>
    </location>
</feature>
<feature type="transmembrane region" description="Helical" evidence="6">
    <location>
        <begin position="188"/>
        <end position="209"/>
    </location>
</feature>
<evidence type="ECO:0000313" key="8">
    <source>
        <dbReference type="Proteomes" id="UP001197875"/>
    </source>
</evidence>
<dbReference type="CDD" id="cd13124">
    <property type="entry name" value="MATE_SpoVB_like"/>
    <property type="match status" value="1"/>
</dbReference>
<reference evidence="7 8" key="1">
    <citation type="submission" date="2021-10" db="EMBL/GenBank/DDBJ databases">
        <title>Anaerobic single-cell dispensing facilitates the cultivation of human gut bacteria.</title>
        <authorList>
            <person name="Afrizal A."/>
        </authorList>
    </citation>
    <scope>NUCLEOTIDE SEQUENCE [LARGE SCALE GENOMIC DNA]</scope>
    <source>
        <strain evidence="7 8">CLA-AA-H277</strain>
    </source>
</reference>
<evidence type="ECO:0000256" key="6">
    <source>
        <dbReference type="SAM" id="Phobius"/>
    </source>
</evidence>
<comment type="caution">
    <text evidence="7">The sequence shown here is derived from an EMBL/GenBank/DDBJ whole genome shotgun (WGS) entry which is preliminary data.</text>
</comment>
<sequence length="511" mass="56116">MDHKKTVLRGAFLLTAAGFLSRIMGFFYRIFLSRIIGAEGLGLYQMIFPILALALSVTSAGLSTAISHQVSRKNALGDKRGIWNIFFAGAAFSLLLSFLAAGLLRSYAGVLAEVFLKDVRCEELLKYLALAIPFASLHTIVTGCFIGRKKTGLPALSQLFEQLVRILSSLLIWQIFQEKGFAPTPLIAVGGMLASEILTSLLTLLLLLFQTPVFAPPSLSIMRKSLEKLTEIALPISGSRFFLGIFQSMEAVLIPLRLRFFGYSLSEAYSHYGILTGMALPLVLFPSAVTGAVSMLLIPEISEADTLNDRQAILRTARSTVAGCLYLGIFCTGSFFLFGKELGLFLFQSEEAGSYIRILGWICPFLYLGTTLSSILNSLGKTTAVFFQNLLGILIRILFVWFGIPRFGILGCLLGVLFSQLTVALLALRTVFEAVPEMEFDLKDLLMPLLFLGWSLCLITVGDGIMSTFFPALLSGIEQSPVLLFLRVGLFTAAYSFFTLYFFRTHAQGRS</sequence>
<feature type="transmembrane region" description="Helical" evidence="6">
    <location>
        <begin position="269"/>
        <end position="298"/>
    </location>
</feature>
<comment type="subcellular location">
    <subcellularLocation>
        <location evidence="1">Cell membrane</location>
        <topology evidence="1">Multi-pass membrane protein</topology>
    </subcellularLocation>
</comment>
<evidence type="ECO:0000256" key="2">
    <source>
        <dbReference type="ARBA" id="ARBA00022475"/>
    </source>
</evidence>
<dbReference type="Proteomes" id="UP001197875">
    <property type="component" value="Unassembled WGS sequence"/>
</dbReference>
<evidence type="ECO:0000256" key="4">
    <source>
        <dbReference type="ARBA" id="ARBA00022989"/>
    </source>
</evidence>
<feature type="transmembrane region" description="Helical" evidence="6">
    <location>
        <begin position="319"/>
        <end position="338"/>
    </location>
</feature>
<feature type="transmembrane region" description="Helical" evidence="6">
    <location>
        <begin position="229"/>
        <end position="249"/>
    </location>
</feature>
<dbReference type="PIRSF" id="PIRSF038958">
    <property type="entry name" value="PG_synth_SpoVB"/>
    <property type="match status" value="1"/>
</dbReference>
<name>A0AAE3DSJ0_9FIRM</name>
<keyword evidence="5 6" id="KW-0472">Membrane</keyword>
<proteinExistence type="predicted"/>
<dbReference type="PANTHER" id="PTHR30250:SF24">
    <property type="entry name" value="STAGE V SPORULATION PROTEIN B"/>
    <property type="match status" value="1"/>
</dbReference>
<keyword evidence="8" id="KW-1185">Reference proteome</keyword>
<feature type="transmembrane region" description="Helical" evidence="6">
    <location>
        <begin position="12"/>
        <end position="31"/>
    </location>
</feature>
<evidence type="ECO:0000256" key="1">
    <source>
        <dbReference type="ARBA" id="ARBA00004651"/>
    </source>
</evidence>
<gene>
    <name evidence="7" type="ORF">LKD71_07110</name>
</gene>
<accession>A0AAE3DSJ0</accession>
<dbReference type="InterPro" id="IPR024923">
    <property type="entry name" value="PG_synth_SpoVB"/>
</dbReference>
<protein>
    <submittedName>
        <fullName evidence="7">Polysaccharide biosynthesis protein</fullName>
    </submittedName>
</protein>
<keyword evidence="2" id="KW-1003">Cell membrane</keyword>
<feature type="transmembrane region" description="Helical" evidence="6">
    <location>
        <begin position="383"/>
        <end position="402"/>
    </location>
</feature>
<dbReference type="RefSeq" id="WP_227614898.1">
    <property type="nucleotide sequence ID" value="NZ_JAJEPR010000009.1"/>
</dbReference>
<feature type="transmembrane region" description="Helical" evidence="6">
    <location>
        <begin position="43"/>
        <end position="62"/>
    </location>
</feature>
<feature type="transmembrane region" description="Helical" evidence="6">
    <location>
        <begin position="408"/>
        <end position="428"/>
    </location>
</feature>
<dbReference type="PANTHER" id="PTHR30250">
    <property type="entry name" value="PST FAMILY PREDICTED COLANIC ACID TRANSPORTER"/>
    <property type="match status" value="1"/>
</dbReference>
<dbReference type="InterPro" id="IPR050833">
    <property type="entry name" value="Poly_Biosynth_Transport"/>
</dbReference>
<keyword evidence="3 6" id="KW-0812">Transmembrane</keyword>
<dbReference type="InterPro" id="IPR002797">
    <property type="entry name" value="Polysacc_synth"/>
</dbReference>
<organism evidence="7 8">
    <name type="scientific">Fusicatenibacter faecihominis</name>
    <dbReference type="NCBI Taxonomy" id="2881276"/>
    <lineage>
        <taxon>Bacteria</taxon>
        <taxon>Bacillati</taxon>
        <taxon>Bacillota</taxon>
        <taxon>Clostridia</taxon>
        <taxon>Lachnospirales</taxon>
        <taxon>Lachnospiraceae</taxon>
        <taxon>Fusicatenibacter</taxon>
    </lineage>
</organism>
<evidence type="ECO:0000256" key="5">
    <source>
        <dbReference type="ARBA" id="ARBA00023136"/>
    </source>
</evidence>
<keyword evidence="4 6" id="KW-1133">Transmembrane helix</keyword>
<dbReference type="Pfam" id="PF01943">
    <property type="entry name" value="Polysacc_synt"/>
    <property type="match status" value="1"/>
</dbReference>
<feature type="transmembrane region" description="Helical" evidence="6">
    <location>
        <begin position="482"/>
        <end position="503"/>
    </location>
</feature>
<evidence type="ECO:0000313" key="7">
    <source>
        <dbReference type="EMBL" id="MCC2189573.1"/>
    </source>
</evidence>
<dbReference type="GO" id="GO:0005886">
    <property type="term" value="C:plasma membrane"/>
    <property type="evidence" value="ECO:0007669"/>
    <property type="project" value="UniProtKB-SubCell"/>
</dbReference>